<dbReference type="SUPFAM" id="SSF50022">
    <property type="entry name" value="ISP domain"/>
    <property type="match status" value="1"/>
</dbReference>
<evidence type="ECO:0000256" key="4">
    <source>
        <dbReference type="ARBA" id="ARBA00010848"/>
    </source>
</evidence>
<evidence type="ECO:0000259" key="14">
    <source>
        <dbReference type="PROSITE" id="PS51296"/>
    </source>
</evidence>
<dbReference type="InterPro" id="IPR001663">
    <property type="entry name" value="Rng_hydr_dOase-A"/>
</dbReference>
<evidence type="ECO:0000256" key="6">
    <source>
        <dbReference type="ARBA" id="ARBA00014931"/>
    </source>
</evidence>
<evidence type="ECO:0000256" key="10">
    <source>
        <dbReference type="ARBA" id="ARBA00023004"/>
    </source>
</evidence>
<comment type="catalytic activity">
    <reaction evidence="13">
        <text>choline + 2 reduced [2Fe-2S]-[ferredoxin] + O2 + 2 H(+) = betaine aldehyde hydrate + 2 oxidized [2Fe-2S]-[ferredoxin] + H2O</text>
        <dbReference type="Rhea" id="RHEA:17769"/>
        <dbReference type="Rhea" id="RHEA-COMP:10000"/>
        <dbReference type="Rhea" id="RHEA-COMP:10001"/>
        <dbReference type="ChEBI" id="CHEBI:15354"/>
        <dbReference type="ChEBI" id="CHEBI:15377"/>
        <dbReference type="ChEBI" id="CHEBI:15378"/>
        <dbReference type="ChEBI" id="CHEBI:15379"/>
        <dbReference type="ChEBI" id="CHEBI:15870"/>
        <dbReference type="ChEBI" id="CHEBI:33737"/>
        <dbReference type="ChEBI" id="CHEBI:33738"/>
        <dbReference type="EC" id="1.14.15.7"/>
    </reaction>
</comment>
<dbReference type="PRINTS" id="PR00090">
    <property type="entry name" value="RNGDIOXGNASE"/>
</dbReference>
<dbReference type="InterPro" id="IPR017941">
    <property type="entry name" value="Rieske_2Fe-2S"/>
</dbReference>
<dbReference type="Proteomes" id="UP001150879">
    <property type="component" value="Unassembled WGS sequence"/>
</dbReference>
<keyword evidence="8" id="KW-0479">Metal-binding</keyword>
<dbReference type="GO" id="GO:0019133">
    <property type="term" value="F:choline monooxygenase activity"/>
    <property type="evidence" value="ECO:0007669"/>
    <property type="project" value="UniProtKB-EC"/>
</dbReference>
<comment type="similarity">
    <text evidence="4">Belongs to the choline monooxygenase family.</text>
</comment>
<reference evidence="15" key="1">
    <citation type="submission" date="2022-11" db="EMBL/GenBank/DDBJ databases">
        <authorList>
            <person name="Petersen C."/>
        </authorList>
    </citation>
    <scope>NUCLEOTIDE SEQUENCE</scope>
    <source>
        <strain evidence="15">IBT 16849</strain>
    </source>
</reference>
<comment type="function">
    <text evidence="2">Catalyzes the first step of the osmoprotectant glycine betaine synthesis.</text>
</comment>
<reference evidence="15" key="2">
    <citation type="journal article" date="2023" name="IMA Fungus">
        <title>Comparative genomic study of the Penicillium genus elucidates a diverse pangenome and 15 lateral gene transfer events.</title>
        <authorList>
            <person name="Petersen C."/>
            <person name="Sorensen T."/>
            <person name="Nielsen M.R."/>
            <person name="Sondergaard T.E."/>
            <person name="Sorensen J.L."/>
            <person name="Fitzpatrick D.A."/>
            <person name="Frisvad J.C."/>
            <person name="Nielsen K.L."/>
        </authorList>
    </citation>
    <scope>NUCLEOTIDE SEQUENCE</scope>
    <source>
        <strain evidence="15">IBT 16849</strain>
    </source>
</reference>
<dbReference type="Pfam" id="PF00355">
    <property type="entry name" value="Rieske"/>
    <property type="match status" value="1"/>
</dbReference>
<comment type="pathway">
    <text evidence="3">Amine and polyamine biosynthesis; betaine biosynthesis via choline pathway; betaine aldehyde from choline (monooxygenase route): step 1/1.</text>
</comment>
<dbReference type="EMBL" id="JAPQKP010000002">
    <property type="protein sequence ID" value="KAJ5205507.1"/>
    <property type="molecule type" value="Genomic_DNA"/>
</dbReference>
<evidence type="ECO:0000313" key="16">
    <source>
        <dbReference type="Proteomes" id="UP001150879"/>
    </source>
</evidence>
<evidence type="ECO:0000256" key="3">
    <source>
        <dbReference type="ARBA" id="ARBA00004866"/>
    </source>
</evidence>
<evidence type="ECO:0000313" key="15">
    <source>
        <dbReference type="EMBL" id="KAJ5205507.1"/>
    </source>
</evidence>
<gene>
    <name evidence="15" type="ORF">N7472_001955</name>
</gene>
<feature type="domain" description="Rieske" evidence="14">
    <location>
        <begin position="29"/>
        <end position="138"/>
    </location>
</feature>
<dbReference type="PROSITE" id="PS51296">
    <property type="entry name" value="RIESKE"/>
    <property type="match status" value="1"/>
</dbReference>
<dbReference type="Pfam" id="PF00848">
    <property type="entry name" value="Ring_hydroxyl_A"/>
    <property type="match status" value="1"/>
</dbReference>
<evidence type="ECO:0000256" key="13">
    <source>
        <dbReference type="ARBA" id="ARBA00049097"/>
    </source>
</evidence>
<evidence type="ECO:0000256" key="1">
    <source>
        <dbReference type="ARBA" id="ARBA00001962"/>
    </source>
</evidence>
<keyword evidence="7" id="KW-0001">2Fe-2S</keyword>
<dbReference type="PANTHER" id="PTHR43756">
    <property type="entry name" value="CHOLINE MONOOXYGENASE, CHLOROPLASTIC"/>
    <property type="match status" value="1"/>
</dbReference>
<keyword evidence="12" id="KW-0520">NAD</keyword>
<evidence type="ECO:0000256" key="11">
    <source>
        <dbReference type="ARBA" id="ARBA00023014"/>
    </source>
</evidence>
<dbReference type="AlphaFoldDB" id="A0A9W9MQI8"/>
<evidence type="ECO:0000256" key="9">
    <source>
        <dbReference type="ARBA" id="ARBA00023002"/>
    </source>
</evidence>
<dbReference type="InterPro" id="IPR015879">
    <property type="entry name" value="Ring_hydroxy_dOase_asu_C_dom"/>
</dbReference>
<comment type="cofactor">
    <cofactor evidence="1">
        <name>Fe cation</name>
        <dbReference type="ChEBI" id="CHEBI:24875"/>
    </cofactor>
</comment>
<dbReference type="GO" id="GO:0005506">
    <property type="term" value="F:iron ion binding"/>
    <property type="evidence" value="ECO:0007669"/>
    <property type="project" value="InterPro"/>
</dbReference>
<name>A0A9W9MQI8_9EURO</name>
<dbReference type="Gene3D" id="2.102.10.10">
    <property type="entry name" value="Rieske [2Fe-2S] iron-sulphur domain"/>
    <property type="match status" value="1"/>
</dbReference>
<comment type="caution">
    <text evidence="15">The sequence shown here is derived from an EMBL/GenBank/DDBJ whole genome shotgun (WGS) entry which is preliminary data.</text>
</comment>
<organism evidence="15 16">
    <name type="scientific">Penicillium cf. griseofulvum</name>
    <dbReference type="NCBI Taxonomy" id="2972120"/>
    <lineage>
        <taxon>Eukaryota</taxon>
        <taxon>Fungi</taxon>
        <taxon>Dikarya</taxon>
        <taxon>Ascomycota</taxon>
        <taxon>Pezizomycotina</taxon>
        <taxon>Eurotiomycetes</taxon>
        <taxon>Eurotiomycetidae</taxon>
        <taxon>Eurotiales</taxon>
        <taxon>Aspergillaceae</taxon>
        <taxon>Penicillium</taxon>
    </lineage>
</organism>
<dbReference type="InterPro" id="IPR015881">
    <property type="entry name" value="ARHD_Rieske_2Fe_2S"/>
</dbReference>
<feature type="non-terminal residue" evidence="15">
    <location>
        <position position="1"/>
    </location>
</feature>
<dbReference type="SUPFAM" id="SSF55961">
    <property type="entry name" value="Bet v1-like"/>
    <property type="match status" value="1"/>
</dbReference>
<dbReference type="Gene3D" id="3.90.380.10">
    <property type="entry name" value="Naphthalene 1,2-dioxygenase Alpha Subunit, Chain A, domain 1"/>
    <property type="match status" value="1"/>
</dbReference>
<dbReference type="PROSITE" id="PS00570">
    <property type="entry name" value="RING_HYDROXYL_ALPHA"/>
    <property type="match status" value="1"/>
</dbReference>
<dbReference type="CDD" id="cd03469">
    <property type="entry name" value="Rieske_RO_Alpha_N"/>
    <property type="match status" value="1"/>
</dbReference>
<dbReference type="PANTHER" id="PTHR43756:SF5">
    <property type="entry name" value="CHOLINE MONOOXYGENASE, CHLOROPLASTIC"/>
    <property type="match status" value="1"/>
</dbReference>
<evidence type="ECO:0000256" key="12">
    <source>
        <dbReference type="ARBA" id="ARBA00023027"/>
    </source>
</evidence>
<dbReference type="GO" id="GO:0051537">
    <property type="term" value="F:2 iron, 2 sulfur cluster binding"/>
    <property type="evidence" value="ECO:0007669"/>
    <property type="project" value="UniProtKB-KW"/>
</dbReference>
<evidence type="ECO:0000256" key="2">
    <source>
        <dbReference type="ARBA" id="ARBA00002149"/>
    </source>
</evidence>
<keyword evidence="16" id="KW-1185">Reference proteome</keyword>
<proteinExistence type="inferred from homology"/>
<evidence type="ECO:0000256" key="7">
    <source>
        <dbReference type="ARBA" id="ARBA00022714"/>
    </source>
</evidence>
<protein>
    <recommendedName>
        <fullName evidence="6">Choline monooxygenase, chloroplastic</fullName>
        <ecNumber evidence="5">1.14.15.7</ecNumber>
    </recommendedName>
</protein>
<evidence type="ECO:0000256" key="8">
    <source>
        <dbReference type="ARBA" id="ARBA00022723"/>
    </source>
</evidence>
<sequence>ETFRALPSVWYQSPELYELERRAIFSKRWILVTHRLHFTNTGDWVRFEEAGFQFFLCRDKEGTINGFHNLCRHRAFPIVTEEKGQSSILSCQYHGWSYGLNGKLAKAPQYQDMKGFDKSQNGLLPIYVLVDAKGFIWVNLDSSEKPGIPWSEDFKDIDQLPRHERFDFDDYKFDHTWGMSGDYNWKTLGDNYNECYHCPTAHPDVAAVADMSAYKVENRGGNIQHFAGTTPDQESEGLLVVSNYYFPNACMTVTHILLNHPFISITASPRDQKLNTPNTFWRRSSDLVLLHATWIVRMIDMVVEKRIQLTDPLFTHITAISATIHLYFSYSADMRLKIKSNTDLGKCKSSLESFGFSSLCRDLSKKLEQAIQIASSSDESCDGNERPLIRLSIKLMWEISQFDCASGLRTTGQLFDESLDSTNKRSADLQPLEAFMAPAQASINPLDGGQSAPDQASMSLGQHDDQVQPFNVITPNEGLRADTWLWAMPVSDMGEFRERNSAVSGIRPMEWDFGHF</sequence>
<keyword evidence="10" id="KW-0408">Iron</keyword>
<keyword evidence="11" id="KW-0411">Iron-sulfur</keyword>
<keyword evidence="9" id="KW-0560">Oxidoreductase</keyword>
<evidence type="ECO:0000256" key="5">
    <source>
        <dbReference type="ARBA" id="ARBA00012763"/>
    </source>
</evidence>
<dbReference type="EC" id="1.14.15.7" evidence="5"/>
<accession>A0A9W9MQI8</accession>
<dbReference type="InterPro" id="IPR036922">
    <property type="entry name" value="Rieske_2Fe-2S_sf"/>
</dbReference>